<dbReference type="CDD" id="cd07903">
    <property type="entry name" value="Adenylation_DNA_ligase_IV"/>
    <property type="match status" value="1"/>
</dbReference>
<evidence type="ECO:0000256" key="8">
    <source>
        <dbReference type="ARBA" id="ARBA00022763"/>
    </source>
</evidence>
<dbReference type="GO" id="GO:0032807">
    <property type="term" value="C:DNA ligase IV complex"/>
    <property type="evidence" value="ECO:0007669"/>
    <property type="project" value="EnsemblFungi"/>
</dbReference>
<dbReference type="GO" id="GO:0006303">
    <property type="term" value="P:double-strand break repair via nonhomologous end joining"/>
    <property type="evidence" value="ECO:0007669"/>
    <property type="project" value="TreeGrafter"/>
</dbReference>
<dbReference type="Gene3D" id="3.40.50.10190">
    <property type="entry name" value="BRCT domain"/>
    <property type="match status" value="1"/>
</dbReference>
<dbReference type="InterPro" id="IPR012308">
    <property type="entry name" value="DNA_ligase_ATP-dep_N"/>
</dbReference>
<keyword evidence="13" id="KW-0539">Nucleus</keyword>
<gene>
    <name evidence="19" type="ORF">NADFUDRAFT_66750</name>
</gene>
<dbReference type="Gene3D" id="3.30.470.30">
    <property type="entry name" value="DNA ligase/mRNA capping enzyme"/>
    <property type="match status" value="1"/>
</dbReference>
<dbReference type="OrthoDB" id="151490at2759"/>
<comment type="similarity">
    <text evidence="3 16">Belongs to the ATP-dependent DNA ligase family.</text>
</comment>
<keyword evidence="5" id="KW-0479">Metal-binding</keyword>
<evidence type="ECO:0000259" key="18">
    <source>
        <dbReference type="PROSITE" id="PS50172"/>
    </source>
</evidence>
<evidence type="ECO:0000256" key="1">
    <source>
        <dbReference type="ARBA" id="ARBA00001946"/>
    </source>
</evidence>
<organism evidence="19 20">
    <name type="scientific">Nadsonia fulvescens var. elongata DSM 6958</name>
    <dbReference type="NCBI Taxonomy" id="857566"/>
    <lineage>
        <taxon>Eukaryota</taxon>
        <taxon>Fungi</taxon>
        <taxon>Dikarya</taxon>
        <taxon>Ascomycota</taxon>
        <taxon>Saccharomycotina</taxon>
        <taxon>Dipodascomycetes</taxon>
        <taxon>Dipodascales</taxon>
        <taxon>Dipodascales incertae sedis</taxon>
        <taxon>Nadsonia</taxon>
    </lineage>
</organism>
<dbReference type="Gene3D" id="1.10.3260.10">
    <property type="entry name" value="DNA ligase, ATP-dependent, N-terminal domain"/>
    <property type="match status" value="1"/>
</dbReference>
<keyword evidence="6" id="KW-0677">Repeat</keyword>
<name>A0A1E3PIA4_9ASCO</name>
<dbReference type="Pfam" id="PF04679">
    <property type="entry name" value="DNA_ligase_A_C"/>
    <property type="match status" value="1"/>
</dbReference>
<feature type="domain" description="ATP-dependent DNA ligase family profile" evidence="17">
    <location>
        <begin position="367"/>
        <end position="492"/>
    </location>
</feature>
<dbReference type="GO" id="GO:0006297">
    <property type="term" value="P:nucleotide-excision repair, DNA gap filling"/>
    <property type="evidence" value="ECO:0007669"/>
    <property type="project" value="TreeGrafter"/>
</dbReference>
<dbReference type="InterPro" id="IPR012309">
    <property type="entry name" value="DNA_ligase_ATP-dep_C"/>
</dbReference>
<evidence type="ECO:0000313" key="19">
    <source>
        <dbReference type="EMBL" id="ODQ64672.1"/>
    </source>
</evidence>
<dbReference type="SUPFAM" id="SSF52113">
    <property type="entry name" value="BRCT domain"/>
    <property type="match status" value="1"/>
</dbReference>
<dbReference type="InterPro" id="IPR036599">
    <property type="entry name" value="DNA_ligase_N_sf"/>
</dbReference>
<evidence type="ECO:0000256" key="3">
    <source>
        <dbReference type="ARBA" id="ARBA00007572"/>
    </source>
</evidence>
<accession>A0A1E3PIA4</accession>
<keyword evidence="11 15" id="KW-0233">DNA recombination</keyword>
<dbReference type="InterPro" id="IPR012340">
    <property type="entry name" value="NA-bd_OB-fold"/>
</dbReference>
<evidence type="ECO:0000313" key="20">
    <source>
        <dbReference type="Proteomes" id="UP000095009"/>
    </source>
</evidence>
<dbReference type="SUPFAM" id="SSF56091">
    <property type="entry name" value="DNA ligase/mRNA capping enzyme, catalytic domain"/>
    <property type="match status" value="1"/>
</dbReference>
<dbReference type="Pfam" id="PF16589">
    <property type="entry name" value="BRCT_2"/>
    <property type="match status" value="1"/>
</dbReference>
<keyword evidence="7 15" id="KW-0547">Nucleotide-binding</keyword>
<protein>
    <recommendedName>
        <fullName evidence="15">DNA ligase</fullName>
        <ecNumber evidence="15">6.5.1.1</ecNumber>
    </recommendedName>
</protein>
<dbReference type="Gene3D" id="2.40.50.140">
    <property type="entry name" value="Nucleic acid-binding proteins"/>
    <property type="match status" value="1"/>
</dbReference>
<dbReference type="NCBIfam" id="TIGR00574">
    <property type="entry name" value="dnl1"/>
    <property type="match status" value="1"/>
</dbReference>
<dbReference type="GO" id="GO:0003910">
    <property type="term" value="F:DNA ligase (ATP) activity"/>
    <property type="evidence" value="ECO:0007669"/>
    <property type="project" value="UniProtKB-EC"/>
</dbReference>
<evidence type="ECO:0000256" key="4">
    <source>
        <dbReference type="ARBA" id="ARBA00022598"/>
    </source>
</evidence>
<dbReference type="SUPFAM" id="SSF117018">
    <property type="entry name" value="ATP-dependent DNA ligase DNA-binding domain"/>
    <property type="match status" value="1"/>
</dbReference>
<dbReference type="SUPFAM" id="SSF50249">
    <property type="entry name" value="Nucleic acid-binding proteins"/>
    <property type="match status" value="1"/>
</dbReference>
<comment type="catalytic activity">
    <reaction evidence="14 15">
        <text>ATP + (deoxyribonucleotide)n-3'-hydroxyl + 5'-phospho-(deoxyribonucleotide)m = (deoxyribonucleotide)n+m + AMP + diphosphate.</text>
        <dbReference type="EC" id="6.5.1.1"/>
    </reaction>
</comment>
<dbReference type="PROSITE" id="PS50172">
    <property type="entry name" value="BRCT"/>
    <property type="match status" value="1"/>
</dbReference>
<dbReference type="GO" id="GO:0005730">
    <property type="term" value="C:nucleolus"/>
    <property type="evidence" value="ECO:0007669"/>
    <property type="project" value="EnsemblFungi"/>
</dbReference>
<dbReference type="GO" id="GO:0005524">
    <property type="term" value="F:ATP binding"/>
    <property type="evidence" value="ECO:0007669"/>
    <property type="project" value="UniProtKB-KW"/>
</dbReference>
<comment type="cofactor">
    <cofactor evidence="1">
        <name>Mg(2+)</name>
        <dbReference type="ChEBI" id="CHEBI:18420"/>
    </cofactor>
</comment>
<evidence type="ECO:0000256" key="6">
    <source>
        <dbReference type="ARBA" id="ARBA00022737"/>
    </source>
</evidence>
<evidence type="ECO:0000256" key="14">
    <source>
        <dbReference type="ARBA" id="ARBA00034003"/>
    </source>
</evidence>
<evidence type="ECO:0000256" key="9">
    <source>
        <dbReference type="ARBA" id="ARBA00022840"/>
    </source>
</evidence>
<dbReference type="Pfam" id="PF01068">
    <property type="entry name" value="DNA_ligase_A_M"/>
    <property type="match status" value="1"/>
</dbReference>
<dbReference type="STRING" id="857566.A0A1E3PIA4"/>
<dbReference type="PROSITE" id="PS00333">
    <property type="entry name" value="DNA_LIGASE_A2"/>
    <property type="match status" value="1"/>
</dbReference>
<keyword evidence="10" id="KW-0460">Magnesium</keyword>
<dbReference type="CDD" id="cd07968">
    <property type="entry name" value="OBF_DNA_ligase_IV"/>
    <property type="match status" value="1"/>
</dbReference>
<evidence type="ECO:0000256" key="10">
    <source>
        <dbReference type="ARBA" id="ARBA00022842"/>
    </source>
</evidence>
<keyword evidence="9 15" id="KW-0067">ATP-binding</keyword>
<dbReference type="InterPro" id="IPR044125">
    <property type="entry name" value="Adenylation_DNA_ligase_IV"/>
</dbReference>
<dbReference type="InterPro" id="IPR036420">
    <property type="entry name" value="BRCT_dom_sf"/>
</dbReference>
<evidence type="ECO:0000256" key="15">
    <source>
        <dbReference type="RuleBase" id="RU000617"/>
    </source>
</evidence>
<evidence type="ECO:0000256" key="16">
    <source>
        <dbReference type="RuleBase" id="RU004196"/>
    </source>
</evidence>
<dbReference type="PROSITE" id="PS50160">
    <property type="entry name" value="DNA_LIGASE_A3"/>
    <property type="match status" value="1"/>
</dbReference>
<dbReference type="SMART" id="SM00292">
    <property type="entry name" value="BRCT"/>
    <property type="match status" value="1"/>
</dbReference>
<dbReference type="GO" id="GO:0003677">
    <property type="term" value="F:DNA binding"/>
    <property type="evidence" value="ECO:0007669"/>
    <property type="project" value="InterPro"/>
</dbReference>
<reference evidence="19 20" key="1">
    <citation type="journal article" date="2016" name="Proc. Natl. Acad. Sci. U.S.A.">
        <title>Comparative genomics of biotechnologically important yeasts.</title>
        <authorList>
            <person name="Riley R."/>
            <person name="Haridas S."/>
            <person name="Wolfe K.H."/>
            <person name="Lopes M.R."/>
            <person name="Hittinger C.T."/>
            <person name="Goeker M."/>
            <person name="Salamov A.A."/>
            <person name="Wisecaver J.H."/>
            <person name="Long T.M."/>
            <person name="Calvey C.H."/>
            <person name="Aerts A.L."/>
            <person name="Barry K.W."/>
            <person name="Choi C."/>
            <person name="Clum A."/>
            <person name="Coughlan A.Y."/>
            <person name="Deshpande S."/>
            <person name="Douglass A.P."/>
            <person name="Hanson S.J."/>
            <person name="Klenk H.-P."/>
            <person name="LaButti K.M."/>
            <person name="Lapidus A."/>
            <person name="Lindquist E.A."/>
            <person name="Lipzen A.M."/>
            <person name="Meier-Kolthoff J.P."/>
            <person name="Ohm R.A."/>
            <person name="Otillar R.P."/>
            <person name="Pangilinan J.L."/>
            <person name="Peng Y."/>
            <person name="Rokas A."/>
            <person name="Rosa C.A."/>
            <person name="Scheuner C."/>
            <person name="Sibirny A.A."/>
            <person name="Slot J.C."/>
            <person name="Stielow J.B."/>
            <person name="Sun H."/>
            <person name="Kurtzman C.P."/>
            <person name="Blackwell M."/>
            <person name="Grigoriev I.V."/>
            <person name="Jeffries T.W."/>
        </authorList>
    </citation>
    <scope>NUCLEOTIDE SEQUENCE [LARGE SCALE GENOMIC DNA]</scope>
    <source>
        <strain evidence="19 20">DSM 6958</strain>
    </source>
</reference>
<proteinExistence type="inferred from homology"/>
<dbReference type="EC" id="6.5.1.1" evidence="15"/>
<evidence type="ECO:0000256" key="13">
    <source>
        <dbReference type="ARBA" id="ARBA00023242"/>
    </source>
</evidence>
<dbReference type="GO" id="GO:0006310">
    <property type="term" value="P:DNA recombination"/>
    <property type="evidence" value="ECO:0007669"/>
    <property type="project" value="UniProtKB-KW"/>
</dbReference>
<comment type="subcellular location">
    <subcellularLocation>
        <location evidence="2">Nucleus</location>
    </subcellularLocation>
</comment>
<keyword evidence="20" id="KW-1185">Reference proteome</keyword>
<feature type="domain" description="BRCT" evidence="18">
    <location>
        <begin position="658"/>
        <end position="751"/>
    </location>
</feature>
<dbReference type="AlphaFoldDB" id="A0A1E3PIA4"/>
<dbReference type="PANTHER" id="PTHR45997:SF1">
    <property type="entry name" value="DNA LIGASE 4"/>
    <property type="match status" value="1"/>
</dbReference>
<dbReference type="InterPro" id="IPR000977">
    <property type="entry name" value="DNA_ligase_ATP-dep"/>
</dbReference>
<evidence type="ECO:0000256" key="5">
    <source>
        <dbReference type="ARBA" id="ARBA00022723"/>
    </source>
</evidence>
<dbReference type="GO" id="GO:0046872">
    <property type="term" value="F:metal ion binding"/>
    <property type="evidence" value="ECO:0007669"/>
    <property type="project" value="UniProtKB-KW"/>
</dbReference>
<evidence type="ECO:0000256" key="12">
    <source>
        <dbReference type="ARBA" id="ARBA00023204"/>
    </source>
</evidence>
<dbReference type="PROSITE" id="PS00697">
    <property type="entry name" value="DNA_LIGASE_A1"/>
    <property type="match status" value="1"/>
</dbReference>
<dbReference type="GO" id="GO:0000785">
    <property type="term" value="C:chromatin"/>
    <property type="evidence" value="ECO:0007669"/>
    <property type="project" value="EnsemblFungi"/>
</dbReference>
<keyword evidence="12 15" id="KW-0234">DNA repair</keyword>
<dbReference type="GO" id="GO:0071897">
    <property type="term" value="P:DNA biosynthetic process"/>
    <property type="evidence" value="ECO:0007669"/>
    <property type="project" value="InterPro"/>
</dbReference>
<evidence type="ECO:0000259" key="17">
    <source>
        <dbReference type="PROSITE" id="PS50160"/>
    </source>
</evidence>
<keyword evidence="8 15" id="KW-0227">DNA damage</keyword>
<evidence type="ECO:0000256" key="11">
    <source>
        <dbReference type="ARBA" id="ARBA00023172"/>
    </source>
</evidence>
<dbReference type="InterPro" id="IPR029710">
    <property type="entry name" value="LIG4"/>
</dbReference>
<keyword evidence="4 15" id="KW-0436">Ligase</keyword>
<dbReference type="InterPro" id="IPR012310">
    <property type="entry name" value="DNA_ligase_ATP-dep_cent"/>
</dbReference>
<sequence length="905" mass="104611">MSEPQNHGKSPLFSHLVVSLFEPLTKNLTHLSAITQKKPQVLKGQIIERFINQWRKTVGDDIYPAFRLVMPDKDKERDMYGLKEKNLGRIILKTLSISPVSPEAQAIKNWKQNSKATAGDFSNICYDIIQKREVITSFGDMTIEDVNNLLNQLSTESVFDKQLEVFQELYNRMNAEELRWIIRIVLRYVHLGATEKTIFNYWHPDAVALFNVTSSLKRVCYELFDSNYRLPNSQQEVSLMSCFVPQLASYQKKSYDDIIKLMPREFYIEEKFDGERIQLHMSGYGSHFKFWSRKAKDYTYLYGSSYNDTKGSLTKYLKDAFNSKVSNIILDGEMVAWDTDDQVIVPFGSLKASANEKTNTGKEKPMYCVFDILFLNNVSLVRYSLQERRKALNIVLKSLPGFIQIVPVKMATGKQDITQSLQKVIQDASEGIIVKDPRARYIVSQRSDSWIKVKPEYTKEFGENLDVCVIGGYYGSGRRGQKLASFLCGLRSEDDQKFPQRFWSFCRVGGGFTSQEYAHIQHITHGKWHKWDPLSPPLKYMELAGQFNDKERPDLWIKPENSVILEIKAAQVRPSDSYRAGLTLRFPRFRKLRDDRSWETALSFREFIKLRQETDAQRAEKQLSFEQHRRKNISTRNKLQIIGAEDSFTTDDKVIDVVNCALFNNFTFYIMSDVQKPRVSKGHLERLIKAHGGQITQFYNECILFTIISDKITFRLNAILPQNPSLIVFKPSWVFDCIENNTIVKIEPGHLLHATIEMREKAAKNVDKYGLSIYQMSKMLETKAALINLPRIKNPINMVEKEIIQQKIIDKLNCSHSAGFIFAGLELYFDRYQIGSKVHSEEELQQYRTNYELWILSCKARFAGAKELTSIEDSAVTHIITPDDPSRIKELRFLISSEAVEAYIS</sequence>
<evidence type="ECO:0000256" key="7">
    <source>
        <dbReference type="ARBA" id="ARBA00022741"/>
    </source>
</evidence>
<dbReference type="EMBL" id="KV454411">
    <property type="protein sequence ID" value="ODQ64672.1"/>
    <property type="molecule type" value="Genomic_DNA"/>
</dbReference>
<dbReference type="Pfam" id="PF04675">
    <property type="entry name" value="DNA_ligase_A_N"/>
    <property type="match status" value="1"/>
</dbReference>
<dbReference type="InterPro" id="IPR001357">
    <property type="entry name" value="BRCT_dom"/>
</dbReference>
<dbReference type="FunFam" id="1.10.3260.10:FF:000008">
    <property type="entry name" value="DNA ligase 4"/>
    <property type="match status" value="1"/>
</dbReference>
<dbReference type="PANTHER" id="PTHR45997">
    <property type="entry name" value="DNA LIGASE 4"/>
    <property type="match status" value="1"/>
</dbReference>
<dbReference type="Proteomes" id="UP000095009">
    <property type="component" value="Unassembled WGS sequence"/>
</dbReference>
<evidence type="ECO:0000256" key="2">
    <source>
        <dbReference type="ARBA" id="ARBA00004123"/>
    </source>
</evidence>
<dbReference type="InterPro" id="IPR016059">
    <property type="entry name" value="DNA_ligase_ATP-dep_CS"/>
</dbReference>